<dbReference type="PANTHER" id="PTHR33371">
    <property type="entry name" value="INTERMEMBRANE PHOSPHOLIPID TRANSPORT SYSTEM BINDING PROTEIN MLAD-RELATED"/>
    <property type="match status" value="1"/>
</dbReference>
<evidence type="ECO:0000259" key="3">
    <source>
        <dbReference type="Pfam" id="PF02470"/>
    </source>
</evidence>
<evidence type="ECO:0000256" key="1">
    <source>
        <dbReference type="SAM" id="MobiDB-lite"/>
    </source>
</evidence>
<evidence type="ECO:0000256" key="2">
    <source>
        <dbReference type="SAM" id="Phobius"/>
    </source>
</evidence>
<dbReference type="InterPro" id="IPR003399">
    <property type="entry name" value="Mce/MlaD"/>
</dbReference>
<feature type="region of interest" description="Disordered" evidence="1">
    <location>
        <begin position="385"/>
        <end position="435"/>
    </location>
</feature>
<dbReference type="Pfam" id="PF02470">
    <property type="entry name" value="MlaD"/>
    <property type="match status" value="1"/>
</dbReference>
<feature type="domain" description="Mce/MlaD" evidence="3">
    <location>
        <begin position="69"/>
        <end position="143"/>
    </location>
</feature>
<accession>A0A652YL11</accession>
<organism evidence="4">
    <name type="scientific">Nocardia globerula</name>
    <dbReference type="NCBI Taxonomy" id="1818"/>
    <lineage>
        <taxon>Bacteria</taxon>
        <taxon>Bacillati</taxon>
        <taxon>Actinomycetota</taxon>
        <taxon>Actinomycetes</taxon>
        <taxon>Mycobacteriales</taxon>
        <taxon>Nocardiaceae</taxon>
        <taxon>Nocardia</taxon>
    </lineage>
</organism>
<keyword evidence="2" id="KW-1133">Transmembrane helix</keyword>
<comment type="caution">
    <text evidence="4">The sequence shown here is derived from an EMBL/GenBank/DDBJ whole genome shotgun (WGS) entry which is preliminary data.</text>
</comment>
<proteinExistence type="predicted"/>
<keyword evidence="2" id="KW-0472">Membrane</keyword>
<protein>
    <submittedName>
        <fullName evidence="4">Virulence factor Mce-like protein</fullName>
    </submittedName>
</protein>
<feature type="transmembrane region" description="Helical" evidence="2">
    <location>
        <begin position="38"/>
        <end position="61"/>
    </location>
</feature>
<dbReference type="GO" id="GO:0005576">
    <property type="term" value="C:extracellular region"/>
    <property type="evidence" value="ECO:0007669"/>
    <property type="project" value="TreeGrafter"/>
</dbReference>
<dbReference type="AlphaFoldDB" id="A0A652YL11"/>
<sequence>MNKQIPDGEGEMGPVARLSEVPAAALVSAVRFSSAHRLTMSVVALAATLVVGVVYLTFGVFHLSPISSKITVRVHFSISGGLLPQQEVMLRGVPVGKVNSVELTDSGVVAVAEIDGGVEIPLGGEVRVAGLSMAGEQYLDFRPTTDSGPYLVDGSEISSDETSTPVPLASMLGNLDGMLAQIDPAELEMIVAELGVGPEGPKKLSAILDGGAFLVSTLDSVLPQTATLLRSSKVLLGTLGDSGPGLRSTASNLSELLLGVEAKDTGLREFLDGTPSTLKSIDALIADNSPTMVQLLGNLTTVAQMAYLNVPALQEFFVPTYRQGSTLEALTSVFHDGGIWAFVNIYPRYSCDYDLPRLPATVPDFPEPYLYTYCDNEDPSVLVRGARNAPRQPGDDTAGPPAGVAPDTRASPTPIGPQSIPLPYGGPDLEQSPPG</sequence>
<name>A0A652YL11_NOCGL</name>
<dbReference type="PANTHER" id="PTHR33371:SF16">
    <property type="entry name" value="MCE-FAMILY PROTEIN MCE3F"/>
    <property type="match status" value="1"/>
</dbReference>
<evidence type="ECO:0000313" key="4">
    <source>
        <dbReference type="EMBL" id="TYQ02296.1"/>
    </source>
</evidence>
<reference evidence="4" key="1">
    <citation type="submission" date="2019-07" db="EMBL/GenBank/DDBJ databases">
        <title>Genomic Encyclopedia of Type Strains, Phase IV (KMG-IV): sequencing the most valuable type-strain genomes for metagenomic binning, comparative biology and taxonomic classification.</title>
        <authorList>
            <person name="Goeker M."/>
        </authorList>
    </citation>
    <scope>NUCLEOTIDE SEQUENCE</scope>
    <source>
        <strain evidence="4">DSM 44596</strain>
    </source>
</reference>
<dbReference type="InterPro" id="IPR052336">
    <property type="entry name" value="MlaD_Phospholipid_Transporter"/>
</dbReference>
<gene>
    <name evidence="4" type="ORF">FNL38_106115</name>
</gene>
<keyword evidence="2" id="KW-0812">Transmembrane</keyword>
<dbReference type="EMBL" id="VNIQ01000006">
    <property type="protein sequence ID" value="TYQ02296.1"/>
    <property type="molecule type" value="Genomic_DNA"/>
</dbReference>